<name>A0A3D9BAH0_9FLAO</name>
<comment type="function">
    <text evidence="6">May nick specific sequences that contain T:G mispairs resulting from m5C-deamination.</text>
</comment>
<keyword evidence="9" id="KW-1185">Reference proteome</keyword>
<evidence type="ECO:0000256" key="5">
    <source>
        <dbReference type="ARBA" id="ARBA00023204"/>
    </source>
</evidence>
<keyword evidence="3 6" id="KW-0227">DNA damage</keyword>
<proteinExistence type="inferred from homology"/>
<dbReference type="GO" id="GO:0016787">
    <property type="term" value="F:hydrolase activity"/>
    <property type="evidence" value="ECO:0007669"/>
    <property type="project" value="UniProtKB-KW"/>
</dbReference>
<dbReference type="NCBIfam" id="TIGR00632">
    <property type="entry name" value="vsr"/>
    <property type="match status" value="1"/>
</dbReference>
<keyword evidence="5 6" id="KW-0234">DNA repair</keyword>
<evidence type="ECO:0000313" key="8">
    <source>
        <dbReference type="EMBL" id="REC50641.1"/>
    </source>
</evidence>
<keyword evidence="1 6" id="KW-0540">Nuclease</keyword>
<dbReference type="PIRSF" id="PIRSF018267">
    <property type="entry name" value="VSR_endonuc"/>
    <property type="match status" value="1"/>
</dbReference>
<evidence type="ECO:0000256" key="4">
    <source>
        <dbReference type="ARBA" id="ARBA00022801"/>
    </source>
</evidence>
<dbReference type="EC" id="3.1.-.-" evidence="6"/>
<accession>A0A3D9BAH0</accession>
<dbReference type="GO" id="GO:0006298">
    <property type="term" value="P:mismatch repair"/>
    <property type="evidence" value="ECO:0007669"/>
    <property type="project" value="UniProtKB-UniRule"/>
</dbReference>
<comment type="similarity">
    <text evidence="6">Belongs to the vsr family.</text>
</comment>
<dbReference type="Gene3D" id="3.40.960.10">
    <property type="entry name" value="VSR Endonuclease"/>
    <property type="match status" value="1"/>
</dbReference>
<feature type="domain" description="DUF559" evidence="7">
    <location>
        <begin position="95"/>
        <end position="133"/>
    </location>
</feature>
<dbReference type="InterPro" id="IPR007569">
    <property type="entry name" value="DUF559"/>
</dbReference>
<dbReference type="RefSeq" id="WP_116098444.1">
    <property type="nucleotide sequence ID" value="NZ_QNVU01000014.1"/>
</dbReference>
<dbReference type="Pfam" id="PF04480">
    <property type="entry name" value="DUF559"/>
    <property type="match status" value="1"/>
</dbReference>
<dbReference type="InterPro" id="IPR011335">
    <property type="entry name" value="Restrct_endonuc-II-like"/>
</dbReference>
<reference evidence="8 9" key="1">
    <citation type="journal article" date="2004" name="Emerg. Infect. Dis.">
        <title>Amoebae-resisting bacteria isolated from human nasal swabs by amoebal coculture.</title>
        <authorList>
            <person name="Greub G."/>
            <person name="La Scola B."/>
            <person name="Raoult D."/>
        </authorList>
    </citation>
    <scope>NUCLEOTIDE SEQUENCE [LARGE SCALE GENOMIC DNA]</scope>
    <source>
        <strain evidence="8 9">CCUG 51329</strain>
    </source>
</reference>
<dbReference type="EMBL" id="QNVU01000014">
    <property type="protein sequence ID" value="REC50641.1"/>
    <property type="molecule type" value="Genomic_DNA"/>
</dbReference>
<dbReference type="Pfam" id="PF03852">
    <property type="entry name" value="Vsr"/>
    <property type="match status" value="1"/>
</dbReference>
<dbReference type="GO" id="GO:0004519">
    <property type="term" value="F:endonuclease activity"/>
    <property type="evidence" value="ECO:0007669"/>
    <property type="project" value="UniProtKB-KW"/>
</dbReference>
<dbReference type="SUPFAM" id="SSF52980">
    <property type="entry name" value="Restriction endonuclease-like"/>
    <property type="match status" value="1"/>
</dbReference>
<dbReference type="InterPro" id="IPR004603">
    <property type="entry name" value="DNA_mismatch_endonuc_vsr"/>
</dbReference>
<evidence type="ECO:0000259" key="7">
    <source>
        <dbReference type="Pfam" id="PF04480"/>
    </source>
</evidence>
<dbReference type="Proteomes" id="UP000256924">
    <property type="component" value="Unassembled WGS sequence"/>
</dbReference>
<gene>
    <name evidence="8" type="ORF">DRF68_09095</name>
</gene>
<evidence type="ECO:0000256" key="1">
    <source>
        <dbReference type="ARBA" id="ARBA00022722"/>
    </source>
</evidence>
<organism evidence="8 9">
    <name type="scientific">Candidatus Chryseobacterium massiliense</name>
    <dbReference type="NCBI Taxonomy" id="204089"/>
    <lineage>
        <taxon>Bacteria</taxon>
        <taxon>Pseudomonadati</taxon>
        <taxon>Bacteroidota</taxon>
        <taxon>Flavobacteriia</taxon>
        <taxon>Flavobacteriales</taxon>
        <taxon>Weeksellaceae</taxon>
        <taxon>Chryseobacterium group</taxon>
        <taxon>Chryseobacterium</taxon>
    </lineage>
</organism>
<protein>
    <recommendedName>
        <fullName evidence="6">Very short patch repair endonuclease</fullName>
        <ecNumber evidence="6">3.1.-.-</ecNumber>
    </recommendedName>
</protein>
<evidence type="ECO:0000313" key="9">
    <source>
        <dbReference type="Proteomes" id="UP000256924"/>
    </source>
</evidence>
<evidence type="ECO:0000256" key="3">
    <source>
        <dbReference type="ARBA" id="ARBA00022763"/>
    </source>
</evidence>
<evidence type="ECO:0000256" key="6">
    <source>
        <dbReference type="PIRNR" id="PIRNR018267"/>
    </source>
</evidence>
<keyword evidence="2 6" id="KW-0255">Endonuclease</keyword>
<evidence type="ECO:0000256" key="2">
    <source>
        <dbReference type="ARBA" id="ARBA00022759"/>
    </source>
</evidence>
<sequence length="141" mass="17007">MTEYKFNTTPERSKLMSRIRGKDTQPEILLRKALWAEGLRYRVNVSKLPGKPDIVFRKYKLVVFIDGDFWHGYNWEEKKRRIKSNADYWIKKIERNMERDLENTAVLQEMGYTVLRFWEHQVKKDLHSCIFAVRSFIESSS</sequence>
<keyword evidence="4 6" id="KW-0378">Hydrolase</keyword>
<dbReference type="AlphaFoldDB" id="A0A3D9BAH0"/>
<comment type="caution">
    <text evidence="8">The sequence shown here is derived from an EMBL/GenBank/DDBJ whole genome shotgun (WGS) entry which is preliminary data.</text>
</comment>
<dbReference type="CDD" id="cd00221">
    <property type="entry name" value="Vsr"/>
    <property type="match status" value="1"/>
</dbReference>